<feature type="binding site" evidence="8">
    <location>
        <position position="314"/>
    </location>
    <ligand>
        <name>Zn(2+)</name>
        <dbReference type="ChEBI" id="CHEBI:29105"/>
        <note>ligand shared between dimeric partners</note>
    </ligand>
</feature>
<feature type="active site" description="Proton donor/acceptor" evidence="7">
    <location>
        <position position="314"/>
    </location>
</feature>
<evidence type="ECO:0000256" key="2">
    <source>
        <dbReference type="ARBA" id="ARBA00010363"/>
    </source>
</evidence>
<comment type="similarity">
    <text evidence="2 9">Belongs to the glyoxalase I family.</text>
</comment>
<feature type="domain" description="VOC" evidence="10">
    <location>
        <begin position="171"/>
        <end position="318"/>
    </location>
</feature>
<evidence type="ECO:0000256" key="6">
    <source>
        <dbReference type="ARBA" id="ARBA00023239"/>
    </source>
</evidence>
<dbReference type="InterPro" id="IPR037523">
    <property type="entry name" value="VOC_core"/>
</dbReference>
<dbReference type="PROSITE" id="PS51819">
    <property type="entry name" value="VOC"/>
    <property type="match status" value="2"/>
</dbReference>
<dbReference type="GO" id="GO:0019243">
    <property type="term" value="P:methylglyoxal catabolic process to D-lactate via S-lactoyl-glutathione"/>
    <property type="evidence" value="ECO:0007669"/>
    <property type="project" value="EnsemblFungi"/>
</dbReference>
<dbReference type="OrthoDB" id="16820at2759"/>
<feature type="binding site" evidence="8">
    <location>
        <position position="268"/>
    </location>
    <ligand>
        <name>Zn(2+)</name>
        <dbReference type="ChEBI" id="CHEBI:29105"/>
        <note>ligand shared between dimeric partners</note>
    </ligand>
</feature>
<evidence type="ECO:0000256" key="1">
    <source>
        <dbReference type="ARBA" id="ARBA00005008"/>
    </source>
</evidence>
<dbReference type="SUPFAM" id="SSF54593">
    <property type="entry name" value="Glyoxalase/Bleomycin resistance protein/Dihydroxybiphenyl dioxygenase"/>
    <property type="match status" value="2"/>
</dbReference>
<dbReference type="CDD" id="cd07233">
    <property type="entry name" value="GlxI_Zn"/>
    <property type="match status" value="2"/>
</dbReference>
<keyword evidence="6 9" id="KW-0456">Lyase</keyword>
<feature type="domain" description="VOC" evidence="10">
    <location>
        <begin position="10"/>
        <end position="151"/>
    </location>
</feature>
<dbReference type="InterPro" id="IPR004360">
    <property type="entry name" value="Glyas_Fos-R_dOase_dom"/>
</dbReference>
<dbReference type="GO" id="GO:0046872">
    <property type="term" value="F:metal ion binding"/>
    <property type="evidence" value="ECO:0007669"/>
    <property type="project" value="UniProtKB-UniRule"/>
</dbReference>
<comment type="pathway">
    <text evidence="1 9">Secondary metabolite metabolism; methylglyoxal degradation; (R)-lactate from methylglyoxal: step 1/2.</text>
</comment>
<dbReference type="NCBIfam" id="TIGR00068">
    <property type="entry name" value="glyox_I"/>
    <property type="match status" value="2"/>
</dbReference>
<keyword evidence="12" id="KW-1185">Reference proteome</keyword>
<organism evidence="11 12">
    <name type="scientific">Neolecta irregularis (strain DAH-3)</name>
    <dbReference type="NCBI Taxonomy" id="1198029"/>
    <lineage>
        <taxon>Eukaryota</taxon>
        <taxon>Fungi</taxon>
        <taxon>Dikarya</taxon>
        <taxon>Ascomycota</taxon>
        <taxon>Taphrinomycotina</taxon>
        <taxon>Neolectales</taxon>
        <taxon>Neolectaceae</taxon>
        <taxon>Neolecta</taxon>
    </lineage>
</organism>
<dbReference type="PANTHER" id="PTHR10374">
    <property type="entry name" value="LACTOYLGLUTATHIONE LYASE GLYOXALASE I"/>
    <property type="match status" value="1"/>
</dbReference>
<dbReference type="OMA" id="MGDAWGH"/>
<dbReference type="Proteomes" id="UP000186594">
    <property type="component" value="Unassembled WGS sequence"/>
</dbReference>
<comment type="catalytic activity">
    <reaction evidence="9">
        <text>(R)-S-lactoylglutathione = methylglyoxal + glutathione</text>
        <dbReference type="Rhea" id="RHEA:19069"/>
        <dbReference type="ChEBI" id="CHEBI:17158"/>
        <dbReference type="ChEBI" id="CHEBI:57474"/>
        <dbReference type="ChEBI" id="CHEBI:57925"/>
        <dbReference type="EC" id="4.4.1.5"/>
    </reaction>
</comment>
<comment type="caution">
    <text evidence="11">The sequence shown here is derived from an EMBL/GenBank/DDBJ whole genome shotgun (WGS) entry which is preliminary data.</text>
</comment>
<dbReference type="Pfam" id="PF00903">
    <property type="entry name" value="Glyoxalase"/>
    <property type="match status" value="2"/>
</dbReference>
<evidence type="ECO:0000256" key="7">
    <source>
        <dbReference type="PIRSR" id="PIRSR604361-1"/>
    </source>
</evidence>
<evidence type="ECO:0000256" key="8">
    <source>
        <dbReference type="PIRSR" id="PIRSR604361-3"/>
    </source>
</evidence>
<evidence type="ECO:0000256" key="9">
    <source>
        <dbReference type="RuleBase" id="RU361179"/>
    </source>
</evidence>
<keyword evidence="4 8" id="KW-0479">Metal-binding</keyword>
<dbReference type="AlphaFoldDB" id="A0A1U7LWH9"/>
<proteinExistence type="inferred from homology"/>
<protein>
    <recommendedName>
        <fullName evidence="3 9">Lactoylglutathione lyase</fullName>
        <ecNumber evidence="3 9">4.4.1.5</ecNumber>
    </recommendedName>
    <alternativeName>
        <fullName evidence="9">Glyoxalase I</fullName>
    </alternativeName>
</protein>
<dbReference type="EC" id="4.4.1.5" evidence="3 9"/>
<dbReference type="STRING" id="1198029.A0A1U7LWH9"/>
<evidence type="ECO:0000256" key="3">
    <source>
        <dbReference type="ARBA" id="ARBA00012081"/>
    </source>
</evidence>
<evidence type="ECO:0000313" key="12">
    <source>
        <dbReference type="Proteomes" id="UP000186594"/>
    </source>
</evidence>
<dbReference type="EMBL" id="LXFE01000138">
    <property type="protein sequence ID" value="OLL26902.1"/>
    <property type="molecule type" value="Genomic_DNA"/>
</dbReference>
<evidence type="ECO:0000259" key="10">
    <source>
        <dbReference type="PROSITE" id="PS51819"/>
    </source>
</evidence>
<sequence length="322" mass="37008">MTQTDITTYKLNHTMIRIKEPKRSLDFYQDKLGMKLIGQKAFNESKFSLYFLGYDQFGAVNQGNSLWDREGILELTHNHGSENDDEFHVHSGNSEPKGFGHICISVDNITAACAKLENADVKFQKKLDDGRQRDIAFALDPDGYWVESQLIERSMTNEARHAKKTDLQSYRFNHTMIRIKDPKVSLPFYQNVMGMILLRTSEHANAKFTLYFLGYTQNKKASATEYEAKLLCSEYEGLLELTWNWGTETDTKFEGYNNGNSEPKGFGHLAVAVDEVEAACERFEEKGVHFIKKPRDGKMKNIAFIKDPDSYWIEIVPKNLQL</sequence>
<evidence type="ECO:0000256" key="4">
    <source>
        <dbReference type="ARBA" id="ARBA00022723"/>
    </source>
</evidence>
<dbReference type="UniPathway" id="UPA00619">
    <property type="reaction ID" value="UER00675"/>
</dbReference>
<dbReference type="PROSITE" id="PS00935">
    <property type="entry name" value="GLYOXALASE_I_2"/>
    <property type="match status" value="1"/>
</dbReference>
<dbReference type="Gene3D" id="3.10.180.10">
    <property type="entry name" value="2,3-Dihydroxybiphenyl 1,2-Dioxygenase, domain 1"/>
    <property type="match status" value="2"/>
</dbReference>
<reference evidence="11 12" key="1">
    <citation type="submission" date="2016-04" db="EMBL/GenBank/DDBJ databases">
        <title>Evolutionary innovation and constraint leading to complex multicellularity in the Ascomycota.</title>
        <authorList>
            <person name="Cisse O."/>
            <person name="Nguyen A."/>
            <person name="Hewitt D.A."/>
            <person name="Jedd G."/>
            <person name="Stajich J.E."/>
        </authorList>
    </citation>
    <scope>NUCLEOTIDE SEQUENCE [LARGE SCALE GENOMIC DNA]</scope>
    <source>
        <strain evidence="11 12">DAH-3</strain>
    </source>
</reference>
<dbReference type="InterPro" id="IPR018146">
    <property type="entry name" value="Glyoxalase_1_CS"/>
</dbReference>
<evidence type="ECO:0000313" key="11">
    <source>
        <dbReference type="EMBL" id="OLL26902.1"/>
    </source>
</evidence>
<dbReference type="InterPro" id="IPR029068">
    <property type="entry name" value="Glyas_Bleomycin-R_OHBP_Dase"/>
</dbReference>
<gene>
    <name evidence="11" type="ORF">NEOLI_000708</name>
</gene>
<evidence type="ECO:0000256" key="5">
    <source>
        <dbReference type="ARBA" id="ARBA00022833"/>
    </source>
</evidence>
<name>A0A1U7LWH9_NEOID</name>
<accession>A0A1U7LWH9</accession>
<feature type="binding site" evidence="8">
    <location>
        <position position="240"/>
    </location>
    <ligand>
        <name>Zn(2+)</name>
        <dbReference type="ChEBI" id="CHEBI:29105"/>
        <note>ligand shared between dimeric partners</note>
    </ligand>
</feature>
<dbReference type="InterPro" id="IPR004361">
    <property type="entry name" value="Glyoxalase_1"/>
</dbReference>
<comment type="cofactor">
    <cofactor evidence="8">
        <name>Zn(2+)</name>
        <dbReference type="ChEBI" id="CHEBI:29105"/>
    </cofactor>
    <text evidence="8">Binds 1 zinc ion per subunit. In the homodimer, two zinc ions are bound between subunits.</text>
</comment>
<dbReference type="PROSITE" id="PS00934">
    <property type="entry name" value="GLYOXALASE_I_1"/>
    <property type="match status" value="2"/>
</dbReference>
<comment type="function">
    <text evidence="9">Catalyzes the conversion of hemimercaptal, formed from methylglyoxal and glutathione, to S-lactoylglutathione.</text>
</comment>
<dbReference type="PANTHER" id="PTHR10374:SF30">
    <property type="entry name" value="LACTOYLGLUTATHIONE LYASE"/>
    <property type="match status" value="1"/>
</dbReference>
<dbReference type="GO" id="GO:0006749">
    <property type="term" value="P:glutathione metabolic process"/>
    <property type="evidence" value="ECO:0007669"/>
    <property type="project" value="EnsemblFungi"/>
</dbReference>
<dbReference type="GO" id="GO:0004462">
    <property type="term" value="F:lactoylglutathione lyase activity"/>
    <property type="evidence" value="ECO:0007669"/>
    <property type="project" value="UniProtKB-UniRule"/>
</dbReference>
<keyword evidence="5 8" id="KW-0862">Zinc</keyword>